<accession>A0A7R7ICN5</accession>
<dbReference type="GO" id="GO:0005524">
    <property type="term" value="F:ATP binding"/>
    <property type="evidence" value="ECO:0007669"/>
    <property type="project" value="UniProtKB-KW"/>
</dbReference>
<dbReference type="GO" id="GO:0005829">
    <property type="term" value="C:cytosol"/>
    <property type="evidence" value="ECO:0007669"/>
    <property type="project" value="TreeGrafter"/>
</dbReference>
<dbReference type="EMBL" id="AP024169">
    <property type="protein sequence ID" value="BCN30124.1"/>
    <property type="molecule type" value="Genomic_DNA"/>
</dbReference>
<dbReference type="PROSITE" id="PS50011">
    <property type="entry name" value="PROTEIN_KINASE_DOM"/>
    <property type="match status" value="1"/>
</dbReference>
<keyword evidence="1" id="KW-0808">Transferase</keyword>
<dbReference type="GO" id="GO:0000407">
    <property type="term" value="C:phagophore assembly site"/>
    <property type="evidence" value="ECO:0007669"/>
    <property type="project" value="TreeGrafter"/>
</dbReference>
<sequence>MKKKAVSFQAQIDTNIGNKYLLKEFIDEGSFGAVWNAINLESNEIVALKIPKDQERGDNTLSEGKEFIGSCHKNVVKINWMGRIDGLFLIEMEYFNGHKLSDELSETGFKSPRTFEEIYKLFLQILDGVEYIHSKNICHGDIKPQNILTDGKIVKITDFGTSKLIEDLFIKTIDGGGTWAYMSPEVAGSNKRYLNSDIYALGVLLYKFLTGRTPHETANQLINNIPYPRPREINDNISPAVEDVILKLLKRDPEERYKNVFEVKRDLENTFNENNNLIYYSKNVKQETYEKDWIEGVIGFYKNSEYGNAELMLRSEYENGNRSQDILYHMAYTYYKQGRFFDGVDTLKRVELSKVEEIRKNAFEDDLLYLKGRIFFELKKYDEVIKCYIKLKERNSENLDYRYKLACAYGLNNEQEAAIEILEEINIQTPGMLCIVKKLGHAYDQMKEYKKARAFLYFALRLNPDDKIIRRRLDEYDKYFTLLGY</sequence>
<dbReference type="KEGG" id="ahb:bsdtb5_14190"/>
<dbReference type="PROSITE" id="PS50005">
    <property type="entry name" value="TPR"/>
    <property type="match status" value="1"/>
</dbReference>
<dbReference type="PANTHER" id="PTHR24348:SF22">
    <property type="entry name" value="NON-SPECIFIC SERINE_THREONINE PROTEIN KINASE"/>
    <property type="match status" value="1"/>
</dbReference>
<evidence type="ECO:0000256" key="3">
    <source>
        <dbReference type="ARBA" id="ARBA00022777"/>
    </source>
</evidence>
<dbReference type="GO" id="GO:0004674">
    <property type="term" value="F:protein serine/threonine kinase activity"/>
    <property type="evidence" value="ECO:0007669"/>
    <property type="project" value="InterPro"/>
</dbReference>
<keyword evidence="3" id="KW-0418">Kinase</keyword>
<keyword evidence="5" id="KW-0802">TPR repeat</keyword>
<evidence type="ECO:0000256" key="1">
    <source>
        <dbReference type="ARBA" id="ARBA00022679"/>
    </source>
</evidence>
<dbReference type="GO" id="GO:0016020">
    <property type="term" value="C:membrane"/>
    <property type="evidence" value="ECO:0007669"/>
    <property type="project" value="TreeGrafter"/>
</dbReference>
<dbReference type="GO" id="GO:0005776">
    <property type="term" value="C:autophagosome"/>
    <property type="evidence" value="ECO:0007669"/>
    <property type="project" value="TreeGrafter"/>
</dbReference>
<evidence type="ECO:0000313" key="7">
    <source>
        <dbReference type="EMBL" id="BCN30124.1"/>
    </source>
</evidence>
<evidence type="ECO:0000259" key="6">
    <source>
        <dbReference type="PROSITE" id="PS50011"/>
    </source>
</evidence>
<dbReference type="PANTHER" id="PTHR24348">
    <property type="entry name" value="SERINE/THREONINE-PROTEIN KINASE UNC-51-RELATED"/>
    <property type="match status" value="1"/>
</dbReference>
<dbReference type="SMART" id="SM00028">
    <property type="entry name" value="TPR"/>
    <property type="match status" value="2"/>
</dbReference>
<dbReference type="Gene3D" id="1.10.510.10">
    <property type="entry name" value="Transferase(Phosphotransferase) domain 1"/>
    <property type="match status" value="1"/>
</dbReference>
<dbReference type="InterPro" id="IPR011990">
    <property type="entry name" value="TPR-like_helical_dom_sf"/>
</dbReference>
<dbReference type="InterPro" id="IPR008271">
    <property type="entry name" value="Ser/Thr_kinase_AS"/>
</dbReference>
<evidence type="ECO:0000256" key="5">
    <source>
        <dbReference type="PROSITE-ProRule" id="PRU00339"/>
    </source>
</evidence>
<reference evidence="7 8" key="1">
    <citation type="submission" date="2020-11" db="EMBL/GenBank/DDBJ databases">
        <title>Draft genome sequencing of a Lachnospiraceae strain isolated from anoxic soil subjected to BSD treatment.</title>
        <authorList>
            <person name="Uek A."/>
            <person name="Tonouchi A."/>
        </authorList>
    </citation>
    <scope>NUCLEOTIDE SEQUENCE [LARGE SCALE GENOMIC DNA]</scope>
    <source>
        <strain evidence="7 8">TB5</strain>
    </source>
</reference>
<dbReference type="InterPro" id="IPR000719">
    <property type="entry name" value="Prot_kinase_dom"/>
</dbReference>
<keyword evidence="4" id="KW-0067">ATP-binding</keyword>
<feature type="domain" description="Protein kinase" evidence="6">
    <location>
        <begin position="20"/>
        <end position="271"/>
    </location>
</feature>
<dbReference type="Gene3D" id="1.25.40.10">
    <property type="entry name" value="Tetratricopeptide repeat domain"/>
    <property type="match status" value="1"/>
</dbReference>
<dbReference type="CDD" id="cd14014">
    <property type="entry name" value="STKc_PknB_like"/>
    <property type="match status" value="1"/>
</dbReference>
<dbReference type="SUPFAM" id="SSF56112">
    <property type="entry name" value="Protein kinase-like (PK-like)"/>
    <property type="match status" value="1"/>
</dbReference>
<organism evidence="7 8">
    <name type="scientific">Anaeromicropila herbilytica</name>
    <dbReference type="NCBI Taxonomy" id="2785025"/>
    <lineage>
        <taxon>Bacteria</taxon>
        <taxon>Bacillati</taxon>
        <taxon>Bacillota</taxon>
        <taxon>Clostridia</taxon>
        <taxon>Lachnospirales</taxon>
        <taxon>Lachnospiraceae</taxon>
        <taxon>Anaeromicropila</taxon>
    </lineage>
</organism>
<dbReference type="InterPro" id="IPR019734">
    <property type="entry name" value="TPR_rpt"/>
</dbReference>
<dbReference type="SUPFAM" id="SSF48452">
    <property type="entry name" value="TPR-like"/>
    <property type="match status" value="1"/>
</dbReference>
<dbReference type="SMART" id="SM00220">
    <property type="entry name" value="S_TKc"/>
    <property type="match status" value="1"/>
</dbReference>
<gene>
    <name evidence="7" type="ORF">bsdtb5_14190</name>
</gene>
<evidence type="ECO:0000256" key="2">
    <source>
        <dbReference type="ARBA" id="ARBA00022741"/>
    </source>
</evidence>
<keyword evidence="8" id="KW-1185">Reference proteome</keyword>
<dbReference type="AlphaFoldDB" id="A0A7R7ICN5"/>
<feature type="repeat" description="TPR" evidence="5">
    <location>
        <begin position="433"/>
        <end position="466"/>
    </location>
</feature>
<dbReference type="PROSITE" id="PS00108">
    <property type="entry name" value="PROTEIN_KINASE_ST"/>
    <property type="match status" value="1"/>
</dbReference>
<name>A0A7R7ICN5_9FIRM</name>
<dbReference type="Pfam" id="PF13181">
    <property type="entry name" value="TPR_8"/>
    <property type="match status" value="2"/>
</dbReference>
<dbReference type="InterPro" id="IPR045269">
    <property type="entry name" value="Atg1-like"/>
</dbReference>
<dbReference type="Proteomes" id="UP000595897">
    <property type="component" value="Chromosome"/>
</dbReference>
<dbReference type="Pfam" id="PF00069">
    <property type="entry name" value="Pkinase"/>
    <property type="match status" value="1"/>
</dbReference>
<keyword evidence="2" id="KW-0547">Nucleotide-binding</keyword>
<proteinExistence type="predicted"/>
<evidence type="ECO:0000256" key="4">
    <source>
        <dbReference type="ARBA" id="ARBA00022840"/>
    </source>
</evidence>
<protein>
    <recommendedName>
        <fullName evidence="6">Protein kinase domain-containing protein</fullName>
    </recommendedName>
</protein>
<dbReference type="InterPro" id="IPR011009">
    <property type="entry name" value="Kinase-like_dom_sf"/>
</dbReference>
<evidence type="ECO:0000313" key="8">
    <source>
        <dbReference type="Proteomes" id="UP000595897"/>
    </source>
</evidence>